<evidence type="ECO:0000313" key="3">
    <source>
        <dbReference type="Proteomes" id="UP001149074"/>
    </source>
</evidence>
<dbReference type="EMBL" id="JAPQKI010000005">
    <property type="protein sequence ID" value="KAJ5099796.1"/>
    <property type="molecule type" value="Genomic_DNA"/>
</dbReference>
<dbReference type="SUPFAM" id="SSF69786">
    <property type="entry name" value="YggU-like"/>
    <property type="match status" value="1"/>
</dbReference>
<dbReference type="SMART" id="SM01152">
    <property type="entry name" value="DUF167"/>
    <property type="match status" value="1"/>
</dbReference>
<reference evidence="2" key="2">
    <citation type="journal article" date="2023" name="IMA Fungus">
        <title>Comparative genomic study of the Penicillium genus elucidates a diverse pangenome and 15 lateral gene transfer events.</title>
        <authorList>
            <person name="Petersen C."/>
            <person name="Sorensen T."/>
            <person name="Nielsen M.R."/>
            <person name="Sondergaard T.E."/>
            <person name="Sorensen J.L."/>
            <person name="Fitzpatrick D.A."/>
            <person name="Frisvad J.C."/>
            <person name="Nielsen K.L."/>
        </authorList>
    </citation>
    <scope>NUCLEOTIDE SEQUENCE</scope>
    <source>
        <strain evidence="2">IBT 30761</strain>
    </source>
</reference>
<organism evidence="2 3">
    <name type="scientific">Penicillium argentinense</name>
    <dbReference type="NCBI Taxonomy" id="1131581"/>
    <lineage>
        <taxon>Eukaryota</taxon>
        <taxon>Fungi</taxon>
        <taxon>Dikarya</taxon>
        <taxon>Ascomycota</taxon>
        <taxon>Pezizomycotina</taxon>
        <taxon>Eurotiomycetes</taxon>
        <taxon>Eurotiomycetidae</taxon>
        <taxon>Eurotiales</taxon>
        <taxon>Aspergillaceae</taxon>
        <taxon>Penicillium</taxon>
    </lineage>
</organism>
<sequence length="125" mass="13495">MSRPALLRLIAQPKSSTKKYSLQISCYVKPNTASNRVGVTTVGEDRLDISVAAVPRDGAANLAVSQIIAAIFRVPKSNVEVIRGAKTREKTLCIADLNIGDDGEEVFIQQATRKLVEATVKRGSK</sequence>
<dbReference type="RefSeq" id="XP_056475450.1">
    <property type="nucleotide sequence ID" value="XM_056619291.1"/>
</dbReference>
<comment type="caution">
    <text evidence="2">The sequence shown here is derived from an EMBL/GenBank/DDBJ whole genome shotgun (WGS) entry which is preliminary data.</text>
</comment>
<keyword evidence="3" id="KW-1185">Reference proteome</keyword>
<evidence type="ECO:0000256" key="1">
    <source>
        <dbReference type="ARBA" id="ARBA00010364"/>
    </source>
</evidence>
<dbReference type="GeneID" id="81358270"/>
<dbReference type="NCBIfam" id="TIGR00251">
    <property type="entry name" value="DUF167 family protein"/>
    <property type="match status" value="1"/>
</dbReference>
<dbReference type="InterPro" id="IPR036591">
    <property type="entry name" value="YggU-like_sf"/>
</dbReference>
<comment type="similarity">
    <text evidence="1">Belongs to the UPF0235 family.</text>
</comment>
<dbReference type="PANTHER" id="PTHR13420">
    <property type="entry name" value="UPF0235 PROTEIN C15ORF40"/>
    <property type="match status" value="1"/>
</dbReference>
<dbReference type="GO" id="GO:0005737">
    <property type="term" value="C:cytoplasm"/>
    <property type="evidence" value="ECO:0007669"/>
    <property type="project" value="TreeGrafter"/>
</dbReference>
<name>A0A9W9KBL4_9EURO</name>
<reference evidence="2" key="1">
    <citation type="submission" date="2022-11" db="EMBL/GenBank/DDBJ databases">
        <authorList>
            <person name="Petersen C."/>
        </authorList>
    </citation>
    <scope>NUCLEOTIDE SEQUENCE</scope>
    <source>
        <strain evidence="2">IBT 30761</strain>
    </source>
</reference>
<dbReference type="Gene3D" id="3.30.1200.10">
    <property type="entry name" value="YggU-like"/>
    <property type="match status" value="1"/>
</dbReference>
<proteinExistence type="inferred from homology"/>
<dbReference type="HAMAP" id="MF_00634">
    <property type="entry name" value="UPF0235"/>
    <property type="match status" value="1"/>
</dbReference>
<dbReference type="InterPro" id="IPR003746">
    <property type="entry name" value="DUF167"/>
</dbReference>
<gene>
    <name evidence="2" type="ORF">N7532_006797</name>
</gene>
<dbReference type="Pfam" id="PF02594">
    <property type="entry name" value="DUF167"/>
    <property type="match status" value="1"/>
</dbReference>
<protein>
    <submittedName>
        <fullName evidence="2">Uncharacterized protein</fullName>
    </submittedName>
</protein>
<accession>A0A9W9KBL4</accession>
<dbReference type="Proteomes" id="UP001149074">
    <property type="component" value="Unassembled WGS sequence"/>
</dbReference>
<dbReference type="PANTHER" id="PTHR13420:SF7">
    <property type="entry name" value="UPF0235 PROTEIN C15ORF40"/>
    <property type="match status" value="1"/>
</dbReference>
<dbReference type="AlphaFoldDB" id="A0A9W9KBL4"/>
<evidence type="ECO:0000313" key="2">
    <source>
        <dbReference type="EMBL" id="KAJ5099796.1"/>
    </source>
</evidence>
<dbReference type="OrthoDB" id="244097at2759"/>